<evidence type="ECO:0000256" key="2">
    <source>
        <dbReference type="ARBA" id="ARBA00023043"/>
    </source>
</evidence>
<feature type="repeat" description="ANK" evidence="3">
    <location>
        <begin position="91"/>
        <end position="123"/>
    </location>
</feature>
<dbReference type="AlphaFoldDB" id="A0AAF5PKC9"/>
<dbReference type="Gene3D" id="1.25.40.20">
    <property type="entry name" value="Ankyrin repeat-containing domain"/>
    <property type="match status" value="3"/>
</dbReference>
<evidence type="ECO:0000313" key="4">
    <source>
        <dbReference type="Proteomes" id="UP000093561"/>
    </source>
</evidence>
<dbReference type="Proteomes" id="UP000093561">
    <property type="component" value="Unassembled WGS sequence"/>
</dbReference>
<evidence type="ECO:0008006" key="6">
    <source>
        <dbReference type="Google" id="ProtNLM"/>
    </source>
</evidence>
<accession>A0AAF5PKC9</accession>
<organism evidence="4 5">
    <name type="scientific">Wuchereria bancrofti</name>
    <dbReference type="NCBI Taxonomy" id="6293"/>
    <lineage>
        <taxon>Eukaryota</taxon>
        <taxon>Metazoa</taxon>
        <taxon>Ecdysozoa</taxon>
        <taxon>Nematoda</taxon>
        <taxon>Chromadorea</taxon>
        <taxon>Rhabditida</taxon>
        <taxon>Spirurina</taxon>
        <taxon>Spiruromorpha</taxon>
        <taxon>Filarioidea</taxon>
        <taxon>Onchocercidae</taxon>
        <taxon>Wuchereria</taxon>
    </lineage>
</organism>
<dbReference type="GO" id="GO:0004842">
    <property type="term" value="F:ubiquitin-protein transferase activity"/>
    <property type="evidence" value="ECO:0007669"/>
    <property type="project" value="TreeGrafter"/>
</dbReference>
<evidence type="ECO:0000313" key="5">
    <source>
        <dbReference type="WBParaSite" id="mrna-Wban_01946"/>
    </source>
</evidence>
<dbReference type="WBParaSite" id="mrna-Wban_01946">
    <property type="protein sequence ID" value="mrna-Wban_01946"/>
    <property type="gene ID" value="Wban_01946"/>
</dbReference>
<keyword evidence="1" id="KW-0677">Repeat</keyword>
<dbReference type="GO" id="GO:0085020">
    <property type="term" value="P:protein K6-linked ubiquitination"/>
    <property type="evidence" value="ECO:0007669"/>
    <property type="project" value="TreeGrafter"/>
</dbReference>
<dbReference type="PROSITE" id="PS50088">
    <property type="entry name" value="ANK_REPEAT"/>
    <property type="match status" value="3"/>
</dbReference>
<protein>
    <recommendedName>
        <fullName evidence="6">ANK_REP_REGION domain-containing protein</fullName>
    </recommendedName>
</protein>
<reference evidence="4" key="2">
    <citation type="journal article" date="2016" name="Mol. Ecol.">
        <title>Population genomics of the filarial nematode parasite Wuchereria bancrofti from mosquitoes.</title>
        <authorList>
            <person name="Small S.T."/>
            <person name="Reimer L.J."/>
            <person name="Tisch D.J."/>
            <person name="King C.L."/>
            <person name="Christensen B.M."/>
            <person name="Siba P.M."/>
            <person name="Kazura J.W."/>
            <person name="Serre D."/>
            <person name="Zimmerman P.A."/>
        </authorList>
    </citation>
    <scope>NUCLEOTIDE SEQUENCE</scope>
    <source>
        <strain evidence="4">pt0022</strain>
    </source>
</reference>
<feature type="repeat" description="ANK" evidence="3">
    <location>
        <begin position="56"/>
        <end position="88"/>
    </location>
</feature>
<dbReference type="PANTHER" id="PTHR24171:SF8">
    <property type="entry name" value="BRCA1-ASSOCIATED RING DOMAIN PROTEIN 1"/>
    <property type="match status" value="1"/>
</dbReference>
<proteinExistence type="predicted"/>
<dbReference type="PROSITE" id="PS50297">
    <property type="entry name" value="ANK_REP_REGION"/>
    <property type="match status" value="2"/>
</dbReference>
<dbReference type="Pfam" id="PF12796">
    <property type="entry name" value="Ank_2"/>
    <property type="match status" value="1"/>
</dbReference>
<dbReference type="GO" id="GO:0070531">
    <property type="term" value="C:BRCA1-A complex"/>
    <property type="evidence" value="ECO:0007669"/>
    <property type="project" value="TreeGrafter"/>
</dbReference>
<name>A0AAF5PKC9_WUCBA</name>
<dbReference type="SUPFAM" id="SSF48403">
    <property type="entry name" value="Ankyrin repeat"/>
    <property type="match status" value="1"/>
</dbReference>
<dbReference type="Pfam" id="PF13637">
    <property type="entry name" value="Ank_4"/>
    <property type="match status" value="1"/>
</dbReference>
<feature type="repeat" description="ANK" evidence="3">
    <location>
        <begin position="178"/>
        <end position="204"/>
    </location>
</feature>
<keyword evidence="2 3" id="KW-0040">ANK repeat</keyword>
<dbReference type="SMART" id="SM00248">
    <property type="entry name" value="ANK"/>
    <property type="match status" value="4"/>
</dbReference>
<dbReference type="InterPro" id="IPR036770">
    <property type="entry name" value="Ankyrin_rpt-contain_sf"/>
</dbReference>
<evidence type="ECO:0000256" key="3">
    <source>
        <dbReference type="PROSITE-ProRule" id="PRU00023"/>
    </source>
</evidence>
<dbReference type="PRINTS" id="PR01415">
    <property type="entry name" value="ANKYRIN"/>
</dbReference>
<dbReference type="GO" id="GO:0031436">
    <property type="term" value="C:BRCA1-BARD1 complex"/>
    <property type="evidence" value="ECO:0007669"/>
    <property type="project" value="TreeGrafter"/>
</dbReference>
<dbReference type="PANTHER" id="PTHR24171">
    <property type="entry name" value="ANKYRIN REPEAT DOMAIN-CONTAINING PROTEIN 39-RELATED"/>
    <property type="match status" value="1"/>
</dbReference>
<sequence length="228" mass="25500">MHLCLKVTPLHAVANSAHQRRKVIAEMLLKTGCPEQRRIIASCGTKIINCKDFDGRESTPLHFAAGYNRVEVLKYLLRKGANVEARVVMQELRTPLHEAALKEKFDVCKLLIISGADLKHKGRDGKTPLDAVREGAEDAYNLLHDDAAVLETFFNTAAFAGDFFHIIKVFRFGPLLKHWFASADYLEVARFLLENGAEVNLKDKDDLIPLHNASSFGHLEIAALLMPK</sequence>
<reference evidence="5" key="3">
    <citation type="submission" date="2024-02" db="UniProtKB">
        <authorList>
            <consortium name="WormBaseParasite"/>
        </authorList>
    </citation>
    <scope>IDENTIFICATION</scope>
    <source>
        <strain evidence="5">pt0022</strain>
    </source>
</reference>
<dbReference type="InterPro" id="IPR002110">
    <property type="entry name" value="Ankyrin_rpt"/>
</dbReference>
<evidence type="ECO:0000256" key="1">
    <source>
        <dbReference type="ARBA" id="ARBA00022737"/>
    </source>
</evidence>
<reference evidence="4" key="1">
    <citation type="submission" date="2015-03" db="EMBL/GenBank/DDBJ databases">
        <title>Wuchereria bancrofti Genome Sequencing Papua New Guinea Strain.</title>
        <authorList>
            <person name="Small S.T."/>
            <person name="Serre D."/>
            <person name="Zimmerman P.A."/>
        </authorList>
    </citation>
    <scope>NUCLEOTIDE SEQUENCE [LARGE SCALE GENOMIC DNA]</scope>
    <source>
        <strain evidence="4">pt0022</strain>
    </source>
</reference>